<name>A0ABS7TLR2_9BACT</name>
<evidence type="ECO:0000313" key="2">
    <source>
        <dbReference type="EMBL" id="MBZ5709161.1"/>
    </source>
</evidence>
<keyword evidence="3" id="KW-1185">Reference proteome</keyword>
<dbReference type="RefSeq" id="WP_224190939.1">
    <property type="nucleotide sequence ID" value="NZ_JAIRAU010000004.1"/>
</dbReference>
<accession>A0ABS7TLR2</accession>
<feature type="compositionally biased region" description="Basic and acidic residues" evidence="1">
    <location>
        <begin position="100"/>
        <end position="131"/>
    </location>
</feature>
<proteinExistence type="predicted"/>
<comment type="caution">
    <text evidence="2">The sequence shown here is derived from an EMBL/GenBank/DDBJ whole genome shotgun (WGS) entry which is preliminary data.</text>
</comment>
<dbReference type="Proteomes" id="UP001139031">
    <property type="component" value="Unassembled WGS sequence"/>
</dbReference>
<sequence length="131" mass="15166">MRMRVNEYTWIHTSIFALATAFITSACDEAEQIEDEDLAVEAVEDEETPEAGQVDGEVDALTDLTADGEEATDDEVRRRRDDDDDHGRRRRRHHRHGRRHHDDDGHGRHHGRHDDGHGRHHGRHDDGHGRY</sequence>
<dbReference type="EMBL" id="JAIRAU010000004">
    <property type="protein sequence ID" value="MBZ5709161.1"/>
    <property type="molecule type" value="Genomic_DNA"/>
</dbReference>
<feature type="compositionally biased region" description="Basic residues" evidence="1">
    <location>
        <begin position="88"/>
        <end position="99"/>
    </location>
</feature>
<dbReference type="PROSITE" id="PS51257">
    <property type="entry name" value="PROKAR_LIPOPROTEIN"/>
    <property type="match status" value="1"/>
</dbReference>
<protein>
    <submittedName>
        <fullName evidence="2">Uncharacterized protein</fullName>
    </submittedName>
</protein>
<feature type="compositionally biased region" description="Acidic residues" evidence="1">
    <location>
        <begin position="56"/>
        <end position="73"/>
    </location>
</feature>
<gene>
    <name evidence="2" type="ORF">K7C98_07805</name>
</gene>
<reference evidence="2" key="1">
    <citation type="submission" date="2021-08" db="EMBL/GenBank/DDBJ databases">
        <authorList>
            <person name="Stevens D.C."/>
        </authorList>
    </citation>
    <scope>NUCLEOTIDE SEQUENCE</scope>
    <source>
        <strain evidence="2">DSM 53165</strain>
    </source>
</reference>
<feature type="region of interest" description="Disordered" evidence="1">
    <location>
        <begin position="43"/>
        <end position="131"/>
    </location>
</feature>
<organism evidence="2 3">
    <name type="scientific">Nannocystis pusilla</name>
    <dbReference type="NCBI Taxonomy" id="889268"/>
    <lineage>
        <taxon>Bacteria</taxon>
        <taxon>Pseudomonadati</taxon>
        <taxon>Myxococcota</taxon>
        <taxon>Polyangia</taxon>
        <taxon>Nannocystales</taxon>
        <taxon>Nannocystaceae</taxon>
        <taxon>Nannocystis</taxon>
    </lineage>
</organism>
<feature type="compositionally biased region" description="Basic and acidic residues" evidence="1">
    <location>
        <begin position="74"/>
        <end position="87"/>
    </location>
</feature>
<evidence type="ECO:0000256" key="1">
    <source>
        <dbReference type="SAM" id="MobiDB-lite"/>
    </source>
</evidence>
<evidence type="ECO:0000313" key="3">
    <source>
        <dbReference type="Proteomes" id="UP001139031"/>
    </source>
</evidence>